<evidence type="ECO:0008006" key="3">
    <source>
        <dbReference type="Google" id="ProtNLM"/>
    </source>
</evidence>
<gene>
    <name evidence="1" type="ORF">CEY11_04085</name>
</gene>
<dbReference type="InterPro" id="IPR014910">
    <property type="entry name" value="YdhR"/>
</dbReference>
<dbReference type="OrthoDB" id="3871007at2"/>
<dbReference type="InterPro" id="IPR011008">
    <property type="entry name" value="Dimeric_a/b-barrel"/>
</dbReference>
<sequence length="102" mass="11314">MHLTITKFQVSPHLTEADVVSMFEQSTERYAQIPGLLAKHYFVGPGRQAGGVYLWENEAQAKAVLGAEFAEAIRQRFGSAPTVESMYCPLSLDNARRSVRIA</sequence>
<evidence type="ECO:0000313" key="2">
    <source>
        <dbReference type="Proteomes" id="UP000214603"/>
    </source>
</evidence>
<dbReference type="Proteomes" id="UP000214603">
    <property type="component" value="Unassembled WGS sequence"/>
</dbReference>
<dbReference type="RefSeq" id="WP_088602102.1">
    <property type="nucleotide sequence ID" value="NZ_NJIH01000003.1"/>
</dbReference>
<dbReference type="AlphaFoldDB" id="A0A225MQG9"/>
<protein>
    <recommendedName>
        <fullName evidence="3">Monooxygenase</fullName>
    </recommendedName>
</protein>
<dbReference type="Gene3D" id="3.30.70.100">
    <property type="match status" value="1"/>
</dbReference>
<dbReference type="EMBL" id="NJIH01000003">
    <property type="protein sequence ID" value="OWT63518.1"/>
    <property type="molecule type" value="Genomic_DNA"/>
</dbReference>
<accession>A0A225MQG9</accession>
<dbReference type="Pfam" id="PF08803">
    <property type="entry name" value="ydhR"/>
    <property type="match status" value="1"/>
</dbReference>
<comment type="caution">
    <text evidence="1">The sequence shown here is derived from an EMBL/GenBank/DDBJ whole genome shotgun (WGS) entry which is preliminary data.</text>
</comment>
<evidence type="ECO:0000313" key="1">
    <source>
        <dbReference type="EMBL" id="OWT63518.1"/>
    </source>
</evidence>
<dbReference type="SUPFAM" id="SSF54909">
    <property type="entry name" value="Dimeric alpha+beta barrel"/>
    <property type="match status" value="1"/>
</dbReference>
<proteinExistence type="predicted"/>
<keyword evidence="2" id="KW-1185">Reference proteome</keyword>
<organism evidence="1 2">
    <name type="scientific">Candidimonas nitroreducens</name>
    <dbReference type="NCBI Taxonomy" id="683354"/>
    <lineage>
        <taxon>Bacteria</taxon>
        <taxon>Pseudomonadati</taxon>
        <taxon>Pseudomonadota</taxon>
        <taxon>Betaproteobacteria</taxon>
        <taxon>Burkholderiales</taxon>
        <taxon>Alcaligenaceae</taxon>
        <taxon>Candidimonas</taxon>
    </lineage>
</organism>
<reference evidence="2" key="1">
    <citation type="submission" date="2017-06" db="EMBL/GenBank/DDBJ databases">
        <title>Herbaspirillum phytohormonus sp. nov., isolated from the root nodule of Robinia pseudoacacia in lead-zinc mine.</title>
        <authorList>
            <person name="Fan M."/>
            <person name="Lin Y."/>
        </authorList>
    </citation>
    <scope>NUCLEOTIDE SEQUENCE [LARGE SCALE GENOMIC DNA]</scope>
    <source>
        <strain evidence="2">SC-089</strain>
    </source>
</reference>
<name>A0A225MQG9_9BURK</name>